<dbReference type="InterPro" id="IPR018062">
    <property type="entry name" value="HTH_AraC-typ_CS"/>
</dbReference>
<dbReference type="PANTHER" id="PTHR46796">
    <property type="entry name" value="HTH-TYPE TRANSCRIPTIONAL ACTIVATOR RHAS-RELATED"/>
    <property type="match status" value="1"/>
</dbReference>
<dbReference type="GO" id="GO:0043565">
    <property type="term" value="F:sequence-specific DNA binding"/>
    <property type="evidence" value="ECO:0007669"/>
    <property type="project" value="InterPro"/>
</dbReference>
<accession>A0A1J7C9T2</accession>
<organism evidence="6 7">
    <name type="scientific">Mangrovactinospora gilvigrisea</name>
    <dbReference type="NCBI Taxonomy" id="1428644"/>
    <lineage>
        <taxon>Bacteria</taxon>
        <taxon>Bacillati</taxon>
        <taxon>Actinomycetota</taxon>
        <taxon>Actinomycetes</taxon>
        <taxon>Kitasatosporales</taxon>
        <taxon>Streptomycetaceae</taxon>
        <taxon>Mangrovactinospora</taxon>
    </lineage>
</organism>
<keyword evidence="4" id="KW-0804">Transcription</keyword>
<dbReference type="AlphaFoldDB" id="A0A1J7C9T2"/>
<sequence length="290" mass="30849">MAGMGTATTSTERSRWWRSADGAVEAMRADFRSHTFPLHIHGTYSFGITDGGAQAFRCRGEGHVSAAGLVMAFNPDDPHDGHAADLGGYRYRMLHIAESAVRGALGGDGAVPLPLFAEPVLDAPRLGRALARLHAAVEGGADRLVVDERVVAAVRGMVSGAATRAAPGVPRQAAGPGDAVAARARAVLEERWAEDLAPEELARLAGAGSRFALYRAFRGRYGMAPSEFRRDLRLRRARGLLRGRDGMPLVDVAAVTGFADQAHLTRWFTRVYGVTPGEYRAARGGPSSPP</sequence>
<dbReference type="SUPFAM" id="SSF46689">
    <property type="entry name" value="Homeodomain-like"/>
    <property type="match status" value="2"/>
</dbReference>
<keyword evidence="7" id="KW-1185">Reference proteome</keyword>
<dbReference type="InterPro" id="IPR037923">
    <property type="entry name" value="HTH-like"/>
</dbReference>
<name>A0A1J7C9T2_9ACTN</name>
<evidence type="ECO:0000259" key="5">
    <source>
        <dbReference type="PROSITE" id="PS01124"/>
    </source>
</evidence>
<evidence type="ECO:0000256" key="3">
    <source>
        <dbReference type="ARBA" id="ARBA00023159"/>
    </source>
</evidence>
<evidence type="ECO:0000256" key="1">
    <source>
        <dbReference type="ARBA" id="ARBA00023015"/>
    </source>
</evidence>
<dbReference type="InterPro" id="IPR003313">
    <property type="entry name" value="AraC-bd"/>
</dbReference>
<dbReference type="GO" id="GO:0003700">
    <property type="term" value="F:DNA-binding transcription factor activity"/>
    <property type="evidence" value="ECO:0007669"/>
    <property type="project" value="InterPro"/>
</dbReference>
<dbReference type="Proteomes" id="UP000243342">
    <property type="component" value="Unassembled WGS sequence"/>
</dbReference>
<dbReference type="STRING" id="1428644.BIV57_06295"/>
<evidence type="ECO:0000313" key="6">
    <source>
        <dbReference type="EMBL" id="OIV38276.1"/>
    </source>
</evidence>
<dbReference type="PANTHER" id="PTHR46796:SF2">
    <property type="entry name" value="TRANSCRIPTIONAL REGULATORY PROTEIN"/>
    <property type="match status" value="1"/>
</dbReference>
<dbReference type="PROSITE" id="PS00041">
    <property type="entry name" value="HTH_ARAC_FAMILY_1"/>
    <property type="match status" value="1"/>
</dbReference>
<dbReference type="InterPro" id="IPR018060">
    <property type="entry name" value="HTH_AraC"/>
</dbReference>
<evidence type="ECO:0000313" key="7">
    <source>
        <dbReference type="Proteomes" id="UP000243342"/>
    </source>
</evidence>
<reference evidence="6 7" key="1">
    <citation type="submission" date="2016-10" db="EMBL/GenBank/DDBJ databases">
        <title>Genome sequence of Streptomyces gilvigriseus MUSC 26.</title>
        <authorList>
            <person name="Lee L.-H."/>
            <person name="Ser H.-L."/>
        </authorList>
    </citation>
    <scope>NUCLEOTIDE SEQUENCE [LARGE SCALE GENOMIC DNA]</scope>
    <source>
        <strain evidence="6 7">MUSC 26</strain>
    </source>
</reference>
<keyword evidence="2" id="KW-0238">DNA-binding</keyword>
<dbReference type="PROSITE" id="PS01124">
    <property type="entry name" value="HTH_ARAC_FAMILY_2"/>
    <property type="match status" value="1"/>
</dbReference>
<keyword evidence="3" id="KW-0010">Activator</keyword>
<protein>
    <recommendedName>
        <fullName evidence="5">HTH araC/xylS-type domain-containing protein</fullName>
    </recommendedName>
</protein>
<evidence type="ECO:0000256" key="4">
    <source>
        <dbReference type="ARBA" id="ARBA00023163"/>
    </source>
</evidence>
<comment type="caution">
    <text evidence="6">The sequence shown here is derived from an EMBL/GenBank/DDBJ whole genome shotgun (WGS) entry which is preliminary data.</text>
</comment>
<feature type="domain" description="HTH araC/xylS-type" evidence="5">
    <location>
        <begin position="182"/>
        <end position="282"/>
    </location>
</feature>
<dbReference type="EMBL" id="MLCF01000025">
    <property type="protein sequence ID" value="OIV38276.1"/>
    <property type="molecule type" value="Genomic_DNA"/>
</dbReference>
<evidence type="ECO:0000256" key="2">
    <source>
        <dbReference type="ARBA" id="ARBA00023125"/>
    </source>
</evidence>
<dbReference type="InterPro" id="IPR050204">
    <property type="entry name" value="AraC_XylS_family_regulators"/>
</dbReference>
<dbReference type="InterPro" id="IPR009057">
    <property type="entry name" value="Homeodomain-like_sf"/>
</dbReference>
<dbReference type="SMART" id="SM00342">
    <property type="entry name" value="HTH_ARAC"/>
    <property type="match status" value="1"/>
</dbReference>
<dbReference type="Pfam" id="PF02311">
    <property type="entry name" value="AraC_binding"/>
    <property type="match status" value="1"/>
</dbReference>
<keyword evidence="1" id="KW-0805">Transcription regulation</keyword>
<dbReference type="SUPFAM" id="SSF51215">
    <property type="entry name" value="Regulatory protein AraC"/>
    <property type="match status" value="1"/>
</dbReference>
<dbReference type="Pfam" id="PF12833">
    <property type="entry name" value="HTH_18"/>
    <property type="match status" value="1"/>
</dbReference>
<proteinExistence type="predicted"/>
<dbReference type="Gene3D" id="1.10.10.60">
    <property type="entry name" value="Homeodomain-like"/>
    <property type="match status" value="2"/>
</dbReference>
<gene>
    <name evidence="6" type="ORF">BIV57_06295</name>
</gene>